<evidence type="ECO:0000259" key="5">
    <source>
        <dbReference type="Pfam" id="PF03865"/>
    </source>
</evidence>
<dbReference type="GO" id="GO:0098046">
    <property type="term" value="C:type V protein secretion system complex"/>
    <property type="evidence" value="ECO:0007669"/>
    <property type="project" value="TreeGrafter"/>
</dbReference>
<evidence type="ECO:0000256" key="4">
    <source>
        <dbReference type="SAM" id="SignalP"/>
    </source>
</evidence>
<comment type="caution">
    <text evidence="7">The sequence shown here is derived from an EMBL/GenBank/DDBJ whole genome shotgun (WGS) entry which is preliminary data.</text>
</comment>
<keyword evidence="3" id="KW-0998">Cell outer membrane</keyword>
<dbReference type="Gene3D" id="2.40.160.50">
    <property type="entry name" value="membrane protein fhac: a member of the omp85/tpsb transporter family"/>
    <property type="match status" value="1"/>
</dbReference>
<dbReference type="EMBL" id="DRNO01000053">
    <property type="protein sequence ID" value="HFC03374.1"/>
    <property type="molecule type" value="Genomic_DNA"/>
</dbReference>
<dbReference type="PANTHER" id="PTHR34597:SF3">
    <property type="entry name" value="OUTER MEMBRANE TRANSPORTER CDIB"/>
    <property type="match status" value="1"/>
</dbReference>
<feature type="non-terminal residue" evidence="7">
    <location>
        <position position="464"/>
    </location>
</feature>
<feature type="chain" id="PRO_5031563323" evidence="4">
    <location>
        <begin position="22"/>
        <end position="464"/>
    </location>
</feature>
<dbReference type="Pfam" id="PF08479">
    <property type="entry name" value="POTRA_2"/>
    <property type="match status" value="1"/>
</dbReference>
<dbReference type="Proteomes" id="UP000885722">
    <property type="component" value="Unassembled WGS sequence"/>
</dbReference>
<protein>
    <submittedName>
        <fullName evidence="7">ShlB/FhaC/HecB family hemolysin secretion/activation protein</fullName>
    </submittedName>
</protein>
<evidence type="ECO:0000256" key="2">
    <source>
        <dbReference type="ARBA" id="ARBA00022692"/>
    </source>
</evidence>
<evidence type="ECO:0000256" key="3">
    <source>
        <dbReference type="ARBA" id="ARBA00023237"/>
    </source>
</evidence>
<evidence type="ECO:0000256" key="1">
    <source>
        <dbReference type="ARBA" id="ARBA00022452"/>
    </source>
</evidence>
<keyword evidence="2" id="KW-0812">Transmembrane</keyword>
<organism evidence="7">
    <name type="scientific">Nitratifractor salsuginis</name>
    <dbReference type="NCBI Taxonomy" id="269261"/>
    <lineage>
        <taxon>Bacteria</taxon>
        <taxon>Pseudomonadati</taxon>
        <taxon>Campylobacterota</taxon>
        <taxon>Epsilonproteobacteria</taxon>
        <taxon>Campylobacterales</taxon>
        <taxon>Sulfurovaceae</taxon>
        <taxon>Nitratifractor</taxon>
    </lineage>
</organism>
<gene>
    <name evidence="7" type="ORF">ENJ74_00750</name>
</gene>
<feature type="domain" description="Haemolysin activator HlyB C-terminal" evidence="5">
    <location>
        <begin position="205"/>
        <end position="464"/>
    </location>
</feature>
<dbReference type="PANTHER" id="PTHR34597">
    <property type="entry name" value="SLR1661 PROTEIN"/>
    <property type="match status" value="1"/>
</dbReference>
<dbReference type="InterPro" id="IPR051544">
    <property type="entry name" value="TPS_OM_transporter"/>
</dbReference>
<feature type="signal peptide" evidence="4">
    <location>
        <begin position="1"/>
        <end position="21"/>
    </location>
</feature>
<accession>A0A7V2WLN5</accession>
<dbReference type="AlphaFoldDB" id="A0A7V2WLN5"/>
<feature type="domain" description="Polypeptide-transport-associated ShlB-type" evidence="6">
    <location>
        <begin position="75"/>
        <end position="150"/>
    </location>
</feature>
<sequence>MGRFRAWVAGAALLTGTASVAAPVGRPLLGPLLSEQQRQVYQTNEARQKAEKGIPYTALGEQPPLGAEANASICFPIRRIETDPYRLLDRREVEAILREYRGRCDTIADLLELVRRINNLYIRGSYITSLAYLRPQDLSDGVLRLSIIEGSVGRVLGVGVNPGPVFLGVSGEPLSLRDLETRLDLLNRMGSLRTTMKMLPGAKTGQTDLLLRGERIGSRWHGSLGMNNFGYRPTGRVQLSGTLGIDNLLGINDVLDLHLNTTDRARNSLSRGLSYRFPLGKNLLTLSYTYYHYRQRVPGTLQEYLSEGRSRDLELKVERELFHTLTQKGVLSAGIARRINTNTLAGVRLESSDSRLTVARLGYTHSFTGERSEGFAALELQQGLRLFRTRAPLGTKATFSKLLLDLGWTRRFARRSDGFYAAWNLSAHGQWSVRDIPGSEMISVGGPYSVRGFRETGQLSGNTG</sequence>
<dbReference type="GO" id="GO:0046819">
    <property type="term" value="P:protein secretion by the type V secretion system"/>
    <property type="evidence" value="ECO:0007669"/>
    <property type="project" value="TreeGrafter"/>
</dbReference>
<name>A0A7V2WLN5_9BACT</name>
<evidence type="ECO:0000259" key="6">
    <source>
        <dbReference type="Pfam" id="PF08479"/>
    </source>
</evidence>
<dbReference type="Gene3D" id="3.10.20.310">
    <property type="entry name" value="membrane protein fhac"/>
    <property type="match status" value="1"/>
</dbReference>
<reference evidence="7" key="1">
    <citation type="journal article" date="2020" name="mSystems">
        <title>Genome- and Community-Level Interaction Insights into Carbon Utilization and Element Cycling Functions of Hydrothermarchaeota in Hydrothermal Sediment.</title>
        <authorList>
            <person name="Zhou Z."/>
            <person name="Liu Y."/>
            <person name="Xu W."/>
            <person name="Pan J."/>
            <person name="Luo Z.H."/>
            <person name="Li M."/>
        </authorList>
    </citation>
    <scope>NUCLEOTIDE SEQUENCE [LARGE SCALE GENOMIC DNA]</scope>
    <source>
        <strain evidence="7">HyVt-513</strain>
    </source>
</reference>
<dbReference type="GO" id="GO:0008320">
    <property type="term" value="F:protein transmembrane transporter activity"/>
    <property type="evidence" value="ECO:0007669"/>
    <property type="project" value="TreeGrafter"/>
</dbReference>
<keyword evidence="1" id="KW-0472">Membrane</keyword>
<dbReference type="InterPro" id="IPR013686">
    <property type="entry name" value="Polypept-transport_assoc_ShlB"/>
</dbReference>
<proteinExistence type="predicted"/>
<dbReference type="Pfam" id="PF03865">
    <property type="entry name" value="ShlB"/>
    <property type="match status" value="1"/>
</dbReference>
<keyword evidence="4" id="KW-0732">Signal</keyword>
<dbReference type="InterPro" id="IPR005565">
    <property type="entry name" value="Hemolysn_activator_HlyB_C"/>
</dbReference>
<keyword evidence="1" id="KW-1134">Transmembrane beta strand</keyword>
<evidence type="ECO:0000313" key="7">
    <source>
        <dbReference type="EMBL" id="HFC03374.1"/>
    </source>
</evidence>